<evidence type="ECO:0000256" key="2">
    <source>
        <dbReference type="SAM" id="MobiDB-lite"/>
    </source>
</evidence>
<evidence type="ECO:0000313" key="4">
    <source>
        <dbReference type="Proteomes" id="UP000054279"/>
    </source>
</evidence>
<feature type="region of interest" description="Disordered" evidence="2">
    <location>
        <begin position="69"/>
        <end position="89"/>
    </location>
</feature>
<protein>
    <submittedName>
        <fullName evidence="3">Uncharacterized protein</fullName>
    </submittedName>
</protein>
<name>A0A0C9UZH9_SPHS4</name>
<evidence type="ECO:0000313" key="3">
    <source>
        <dbReference type="EMBL" id="KIJ30791.1"/>
    </source>
</evidence>
<feature type="coiled-coil region" evidence="1">
    <location>
        <begin position="866"/>
        <end position="893"/>
    </location>
</feature>
<gene>
    <name evidence="3" type="ORF">M422DRAFT_267621</name>
</gene>
<reference evidence="3 4" key="1">
    <citation type="submission" date="2014-06" db="EMBL/GenBank/DDBJ databases">
        <title>Evolutionary Origins and Diversification of the Mycorrhizal Mutualists.</title>
        <authorList>
            <consortium name="DOE Joint Genome Institute"/>
            <consortium name="Mycorrhizal Genomics Consortium"/>
            <person name="Kohler A."/>
            <person name="Kuo A."/>
            <person name="Nagy L.G."/>
            <person name="Floudas D."/>
            <person name="Copeland A."/>
            <person name="Barry K.W."/>
            <person name="Cichocki N."/>
            <person name="Veneault-Fourrey C."/>
            <person name="LaButti K."/>
            <person name="Lindquist E.A."/>
            <person name="Lipzen A."/>
            <person name="Lundell T."/>
            <person name="Morin E."/>
            <person name="Murat C."/>
            <person name="Riley R."/>
            <person name="Ohm R."/>
            <person name="Sun H."/>
            <person name="Tunlid A."/>
            <person name="Henrissat B."/>
            <person name="Grigoriev I.V."/>
            <person name="Hibbett D.S."/>
            <person name="Martin F."/>
        </authorList>
    </citation>
    <scope>NUCLEOTIDE SEQUENCE [LARGE SCALE GENOMIC DNA]</scope>
    <source>
        <strain evidence="3 4">SS14</strain>
    </source>
</reference>
<keyword evidence="1" id="KW-0175">Coiled coil</keyword>
<dbReference type="Proteomes" id="UP000054279">
    <property type="component" value="Unassembled WGS sequence"/>
</dbReference>
<accession>A0A0C9UZH9</accession>
<keyword evidence="4" id="KW-1185">Reference proteome</keyword>
<organism evidence="3 4">
    <name type="scientific">Sphaerobolus stellatus (strain SS14)</name>
    <dbReference type="NCBI Taxonomy" id="990650"/>
    <lineage>
        <taxon>Eukaryota</taxon>
        <taxon>Fungi</taxon>
        <taxon>Dikarya</taxon>
        <taxon>Basidiomycota</taxon>
        <taxon>Agaricomycotina</taxon>
        <taxon>Agaricomycetes</taxon>
        <taxon>Phallomycetidae</taxon>
        <taxon>Geastrales</taxon>
        <taxon>Sphaerobolaceae</taxon>
        <taxon>Sphaerobolus</taxon>
    </lineage>
</organism>
<proteinExistence type="predicted"/>
<feature type="compositionally biased region" description="Polar residues" evidence="2">
    <location>
        <begin position="840"/>
        <end position="850"/>
    </location>
</feature>
<sequence>MSSTSEQGDLDMLLAAAGEEMIISYRQKYIPEGLLKALPETYTIENASRWIKYNKFFAFLNAALQADSPMKPKTPIKRPRSSSQLGNDTLSDSCDAFSSPLMSRWSKRRRIDPGNCQEQPIVISSDVTGSQIGSDSSLYIPSDPFLLIVTPDHSMEPASESSRNRGHHQVTRLMWVDELIDVTEPRESWDVPDDPSKSTAYRLNLSGSSKQYLDDEGNELSMTAIIKAAMTDSWGSGTGGSKQNTPKVKVLDDMKCTIIQHRCKGCYICSETEADLWSTYKRKEYDFQTFQAQFEKRLVINSVQESTPFGFAAAFFNKIFSKQCHLMDENGKCSGKPILRKFKTLSADGKSRYVSCSEWKAGHDKHSHLFASIDPMVKEDLLVQLFESHTAISGEAHAHIGPCALVLSPRIGNKLKNCPYAHVKDDKLIKGDIVARTCPAKITIYAPTDKTVRKALIIVGGEQHNHPNFPSDKWTPDSKQKYREALGQAGLMGATVTKVDSAPTTAGIFGTPLPEAVYAVLGNSRKKADLITKEKRKHHAAGLGFLGVYDTFRTEQLKLAAERYIQHVASIRSDDGGDNIEIVVTMLPALAELIHETKCTQHDNTYLRIAGKHNEWEVALWEDKLNRRVTVALHEVTGRPLQLKNLHRLGKLAIFLTDGCAAQALGLGDVLAEMNDPAVSGIMTKDPEEIVKYFLRTCDVHCDRNLNELANFCSPEDMAYLRKFRSISSVEELNQFHDFCKTHLEQKIQDWYANKVMHTWYLPSLVKFLTKIPHGDWEINRRDTNINEGSHPATNRATGKGLTLLEGIEGARQLDTLEAERLQLSRRNCVLKNSNNTIGHRFSKNTARSSARSRKNDQSVAAHAQLNVLATQIQTAKAQVKELQKKQKDIKTTTGIRARNPSRAERGKLIPEADPEDVPPRLEYAYLARSTQPRLRHASLTQGGPSSSAFGLVPLDPALEPPVAALPPNGAQPTTAEYYHRRSSRQRLRALPGEYDHDSSRISPTNNDCIMLSEWMADQAYWRGMGERQAAAAVEKGSGPKQLSWIWKIELDLEGETFEEVEGTVDGWTNEAIRLEWLHAKASSERWHEETKLLKAEGQRVVKSYQWLKKDWLRRKEKWTQEQGVPKGAVAFAARTTAAFDILETRAAMHLTELLALS</sequence>
<evidence type="ECO:0000256" key="1">
    <source>
        <dbReference type="SAM" id="Coils"/>
    </source>
</evidence>
<dbReference type="EMBL" id="KN837254">
    <property type="protein sequence ID" value="KIJ30791.1"/>
    <property type="molecule type" value="Genomic_DNA"/>
</dbReference>
<dbReference type="AlphaFoldDB" id="A0A0C9UZH9"/>
<dbReference type="HOGENOM" id="CLU_006137_0_0_1"/>
<feature type="region of interest" description="Disordered" evidence="2">
    <location>
        <begin position="840"/>
        <end position="859"/>
    </location>
</feature>
<dbReference type="OrthoDB" id="3267196at2759"/>